<comment type="caution">
    <text evidence="8">The sequence shown here is derived from an EMBL/GenBank/DDBJ whole genome shotgun (WGS) entry which is preliminary data.</text>
</comment>
<dbReference type="PANTHER" id="PTHR43549">
    <property type="entry name" value="MULTIDRUG RESISTANCE PROTEIN YPNP-RELATED"/>
    <property type="match status" value="1"/>
</dbReference>
<feature type="transmembrane region" description="Helical" evidence="7">
    <location>
        <begin position="386"/>
        <end position="409"/>
    </location>
</feature>
<proteinExistence type="predicted"/>
<feature type="transmembrane region" description="Helical" evidence="7">
    <location>
        <begin position="351"/>
        <end position="374"/>
    </location>
</feature>
<feature type="transmembrane region" description="Helical" evidence="7">
    <location>
        <begin position="322"/>
        <end position="339"/>
    </location>
</feature>
<dbReference type="PANTHER" id="PTHR43549:SF3">
    <property type="entry name" value="MULTIDRUG RESISTANCE PROTEIN YPNP-RELATED"/>
    <property type="match status" value="1"/>
</dbReference>
<dbReference type="AlphaFoldDB" id="A0A9D2FFK5"/>
<keyword evidence="6 7" id="KW-0472">Membrane</keyword>
<dbReference type="InterPro" id="IPR048279">
    <property type="entry name" value="MdtK-like"/>
</dbReference>
<feature type="transmembrane region" description="Helical" evidence="7">
    <location>
        <begin position="170"/>
        <end position="189"/>
    </location>
</feature>
<accession>A0A9D2FFK5</accession>
<dbReference type="PIRSF" id="PIRSF006603">
    <property type="entry name" value="DinF"/>
    <property type="match status" value="1"/>
</dbReference>
<gene>
    <name evidence="8" type="ORF">H9725_06635</name>
</gene>
<dbReference type="InterPro" id="IPR002528">
    <property type="entry name" value="MATE_fam"/>
</dbReference>
<evidence type="ECO:0000256" key="4">
    <source>
        <dbReference type="ARBA" id="ARBA00022692"/>
    </source>
</evidence>
<feature type="transmembrane region" description="Helical" evidence="7">
    <location>
        <begin position="61"/>
        <end position="85"/>
    </location>
</feature>
<sequence>MSQNKPQTENALLAGPVRPALLRFAGPIILTMVATQLYAVADTMIVGLCLDAGALAAVSNASTVLMVFLFVSGGMELGGGLLLAARRPTAAPEELSAAVYNLLAIDAVLGLCMAGAGLAGAEWLLRLIRTPAEILPQAAEYIRFYLAGLPFLMVYDLSKQLVMACGNSKTPLYAVLATSVLNVLLDLAWVGPFGVAGAAAATALSQVAGCLFMLWYLRRTLLTGPFRFSMLDRRCLGEVFRLAAPSAIQQASAPVTSMVKQGLLGGIGVAAIAGFSCANKMSSLLLMPVYGFTQSLVFFIAQNTAARQDARVREGVRQARGIMLLYALAVTAGCILFARPMLRLFTSDGGAIAYGALLLSRQAIVYAFTAMKHFQEASLRGRQQMGLYLASNLGGTALDLLACVLLVPLWGYSGFYLASFVSAPAGFLLAAGLARAGARQAAA</sequence>
<organism evidence="8 9">
    <name type="scientific">Candidatus Faecalibacterium gallistercoris</name>
    <dbReference type="NCBI Taxonomy" id="2838579"/>
    <lineage>
        <taxon>Bacteria</taxon>
        <taxon>Bacillati</taxon>
        <taxon>Bacillota</taxon>
        <taxon>Clostridia</taxon>
        <taxon>Eubacteriales</taxon>
        <taxon>Oscillospiraceae</taxon>
        <taxon>Faecalibacterium</taxon>
    </lineage>
</organism>
<evidence type="ECO:0000313" key="9">
    <source>
        <dbReference type="Proteomes" id="UP000824065"/>
    </source>
</evidence>
<keyword evidence="4 7" id="KW-0812">Transmembrane</keyword>
<feature type="transmembrane region" description="Helical" evidence="7">
    <location>
        <begin position="415"/>
        <end position="434"/>
    </location>
</feature>
<keyword evidence="3" id="KW-1003">Cell membrane</keyword>
<feature type="transmembrane region" description="Helical" evidence="7">
    <location>
        <begin position="195"/>
        <end position="217"/>
    </location>
</feature>
<keyword evidence="2" id="KW-0813">Transport</keyword>
<feature type="transmembrane region" description="Helical" evidence="7">
    <location>
        <begin position="21"/>
        <end position="41"/>
    </location>
</feature>
<evidence type="ECO:0000256" key="3">
    <source>
        <dbReference type="ARBA" id="ARBA00022475"/>
    </source>
</evidence>
<evidence type="ECO:0000256" key="7">
    <source>
        <dbReference type="SAM" id="Phobius"/>
    </source>
</evidence>
<reference evidence="8" key="2">
    <citation type="submission" date="2021-04" db="EMBL/GenBank/DDBJ databases">
        <authorList>
            <person name="Gilroy R."/>
        </authorList>
    </citation>
    <scope>NUCLEOTIDE SEQUENCE</scope>
    <source>
        <strain evidence="8">ChiBcec16-3735</strain>
    </source>
</reference>
<dbReference type="GO" id="GO:0005886">
    <property type="term" value="C:plasma membrane"/>
    <property type="evidence" value="ECO:0007669"/>
    <property type="project" value="UniProtKB-SubCell"/>
</dbReference>
<protein>
    <submittedName>
        <fullName evidence="8">Polysaccharide biosynthesis C-terminal domain-containing protein</fullName>
    </submittedName>
</protein>
<dbReference type="Pfam" id="PF01554">
    <property type="entry name" value="MatE"/>
    <property type="match status" value="2"/>
</dbReference>
<evidence type="ECO:0000256" key="6">
    <source>
        <dbReference type="ARBA" id="ARBA00023136"/>
    </source>
</evidence>
<evidence type="ECO:0000256" key="2">
    <source>
        <dbReference type="ARBA" id="ARBA00022448"/>
    </source>
</evidence>
<feature type="transmembrane region" description="Helical" evidence="7">
    <location>
        <begin position="141"/>
        <end position="158"/>
    </location>
</feature>
<evidence type="ECO:0000256" key="1">
    <source>
        <dbReference type="ARBA" id="ARBA00004651"/>
    </source>
</evidence>
<feature type="transmembrane region" description="Helical" evidence="7">
    <location>
        <begin position="281"/>
        <end position="301"/>
    </location>
</feature>
<evidence type="ECO:0000256" key="5">
    <source>
        <dbReference type="ARBA" id="ARBA00022989"/>
    </source>
</evidence>
<keyword evidence="5 7" id="KW-1133">Transmembrane helix</keyword>
<dbReference type="GO" id="GO:0015297">
    <property type="term" value="F:antiporter activity"/>
    <property type="evidence" value="ECO:0007669"/>
    <property type="project" value="InterPro"/>
</dbReference>
<dbReference type="EMBL" id="DXBJ01000048">
    <property type="protein sequence ID" value="HIZ58240.1"/>
    <property type="molecule type" value="Genomic_DNA"/>
</dbReference>
<evidence type="ECO:0000313" key="8">
    <source>
        <dbReference type="EMBL" id="HIZ58240.1"/>
    </source>
</evidence>
<feature type="transmembrane region" description="Helical" evidence="7">
    <location>
        <begin position="258"/>
        <end position="275"/>
    </location>
</feature>
<comment type="subcellular location">
    <subcellularLocation>
        <location evidence="1">Cell membrane</location>
        <topology evidence="1">Multi-pass membrane protein</topology>
    </subcellularLocation>
</comment>
<name>A0A9D2FFK5_9FIRM</name>
<dbReference type="Proteomes" id="UP000824065">
    <property type="component" value="Unassembled WGS sequence"/>
</dbReference>
<dbReference type="GO" id="GO:0042910">
    <property type="term" value="F:xenobiotic transmembrane transporter activity"/>
    <property type="evidence" value="ECO:0007669"/>
    <property type="project" value="InterPro"/>
</dbReference>
<feature type="transmembrane region" description="Helical" evidence="7">
    <location>
        <begin position="97"/>
        <end position="121"/>
    </location>
</feature>
<reference evidence="8" key="1">
    <citation type="journal article" date="2021" name="PeerJ">
        <title>Extensive microbial diversity within the chicken gut microbiome revealed by metagenomics and culture.</title>
        <authorList>
            <person name="Gilroy R."/>
            <person name="Ravi A."/>
            <person name="Getino M."/>
            <person name="Pursley I."/>
            <person name="Horton D.L."/>
            <person name="Alikhan N.F."/>
            <person name="Baker D."/>
            <person name="Gharbi K."/>
            <person name="Hall N."/>
            <person name="Watson M."/>
            <person name="Adriaenssens E.M."/>
            <person name="Foster-Nyarko E."/>
            <person name="Jarju S."/>
            <person name="Secka A."/>
            <person name="Antonio M."/>
            <person name="Oren A."/>
            <person name="Chaudhuri R.R."/>
            <person name="La Ragione R."/>
            <person name="Hildebrand F."/>
            <person name="Pallen M.J."/>
        </authorList>
    </citation>
    <scope>NUCLEOTIDE SEQUENCE</scope>
    <source>
        <strain evidence="8">ChiBcec16-3735</strain>
    </source>
</reference>
<dbReference type="InterPro" id="IPR052031">
    <property type="entry name" value="Membrane_Transporter-Flippase"/>
</dbReference>